<comment type="caution">
    <text evidence="6">The sequence shown here is derived from an EMBL/GenBank/DDBJ whole genome shotgun (WGS) entry which is preliminary data.</text>
</comment>
<evidence type="ECO:0000256" key="2">
    <source>
        <dbReference type="ARBA" id="ARBA00023125"/>
    </source>
</evidence>
<dbReference type="PANTHER" id="PTHR47506">
    <property type="entry name" value="TRANSCRIPTIONAL REGULATORY PROTEIN"/>
    <property type="match status" value="1"/>
</dbReference>
<dbReference type="Pfam" id="PF00440">
    <property type="entry name" value="TetR_N"/>
    <property type="match status" value="1"/>
</dbReference>
<proteinExistence type="predicted"/>
<evidence type="ECO:0000313" key="6">
    <source>
        <dbReference type="EMBL" id="SDI19391.1"/>
    </source>
</evidence>
<organism evidence="6 7">
    <name type="scientific">Paraburkholderia steynii</name>
    <dbReference type="NCBI Taxonomy" id="1245441"/>
    <lineage>
        <taxon>Bacteria</taxon>
        <taxon>Pseudomonadati</taxon>
        <taxon>Pseudomonadota</taxon>
        <taxon>Betaproteobacteria</taxon>
        <taxon>Burkholderiales</taxon>
        <taxon>Burkholderiaceae</taxon>
        <taxon>Paraburkholderia</taxon>
    </lineage>
</organism>
<dbReference type="SUPFAM" id="SSF46689">
    <property type="entry name" value="Homeodomain-like"/>
    <property type="match status" value="1"/>
</dbReference>
<keyword evidence="7" id="KW-1185">Reference proteome</keyword>
<evidence type="ECO:0000259" key="5">
    <source>
        <dbReference type="PROSITE" id="PS50977"/>
    </source>
</evidence>
<keyword evidence="1" id="KW-0805">Transcription regulation</keyword>
<keyword evidence="2 4" id="KW-0238">DNA-binding</keyword>
<dbReference type="GO" id="GO:0003677">
    <property type="term" value="F:DNA binding"/>
    <property type="evidence" value="ECO:0007669"/>
    <property type="project" value="UniProtKB-UniRule"/>
</dbReference>
<protein>
    <submittedName>
        <fullName evidence="6">Transcriptional regulator, TetR family</fullName>
    </submittedName>
</protein>
<name>A0A7Z7BBX8_9BURK</name>
<dbReference type="EMBL" id="FNDI01000013">
    <property type="protein sequence ID" value="SDI19391.1"/>
    <property type="molecule type" value="Genomic_DNA"/>
</dbReference>
<reference evidence="6" key="1">
    <citation type="submission" date="2016-10" db="EMBL/GenBank/DDBJ databases">
        <authorList>
            <person name="Varghese N."/>
            <person name="Submissions S."/>
        </authorList>
    </citation>
    <scope>NUCLEOTIDE SEQUENCE [LARGE SCALE GENOMIC DNA]</scope>
    <source>
        <strain evidence="6">YR281</strain>
    </source>
</reference>
<evidence type="ECO:0000313" key="7">
    <source>
        <dbReference type="Proteomes" id="UP000198900"/>
    </source>
</evidence>
<dbReference type="Gene3D" id="1.10.357.10">
    <property type="entry name" value="Tetracycline Repressor, domain 2"/>
    <property type="match status" value="1"/>
</dbReference>
<dbReference type="PRINTS" id="PR00455">
    <property type="entry name" value="HTHTETR"/>
</dbReference>
<accession>A0A7Z7BBX8</accession>
<dbReference type="PROSITE" id="PS50977">
    <property type="entry name" value="HTH_TETR_2"/>
    <property type="match status" value="1"/>
</dbReference>
<dbReference type="InterPro" id="IPR009057">
    <property type="entry name" value="Homeodomain-like_sf"/>
</dbReference>
<dbReference type="Gene3D" id="1.10.10.60">
    <property type="entry name" value="Homeodomain-like"/>
    <property type="match status" value="1"/>
</dbReference>
<evidence type="ECO:0000256" key="4">
    <source>
        <dbReference type="PROSITE-ProRule" id="PRU00335"/>
    </source>
</evidence>
<dbReference type="Proteomes" id="UP000198900">
    <property type="component" value="Unassembled WGS sequence"/>
</dbReference>
<dbReference type="SUPFAM" id="SSF48498">
    <property type="entry name" value="Tetracyclin repressor-like, C-terminal domain"/>
    <property type="match status" value="1"/>
</dbReference>
<feature type="DNA-binding region" description="H-T-H motif" evidence="4">
    <location>
        <begin position="55"/>
        <end position="74"/>
    </location>
</feature>
<dbReference type="AlphaFoldDB" id="A0A7Z7BBX8"/>
<feature type="domain" description="HTH tetR-type" evidence="5">
    <location>
        <begin position="32"/>
        <end position="92"/>
    </location>
</feature>
<keyword evidence="3" id="KW-0804">Transcription</keyword>
<sequence length="232" mass="25139">MVVTIVFFEGRYNWVDNGVEHRTMGVSKQKAVENRKAIIAASEKLFREHGIDGVGLSALMKAAGFTQGGFYNHFESKEALAAEVVASAMDKANRDLKEAIAAPITRGGNRLKRQVDFYLSGTHCGDIEQGCAVAGLTADVRRLGTEAQSNFANGLETMIETLTALVAEQRDESVDADEARREAIAFYSEMVGALILSRAVGGADPRLGEEILKASRQTLLRNFALEGSQGKR</sequence>
<dbReference type="InterPro" id="IPR001647">
    <property type="entry name" value="HTH_TetR"/>
</dbReference>
<evidence type="ECO:0000256" key="1">
    <source>
        <dbReference type="ARBA" id="ARBA00023015"/>
    </source>
</evidence>
<dbReference type="PANTHER" id="PTHR47506:SF7">
    <property type="entry name" value="TRANSCRIPTIONAL REGULATORY PROTEIN"/>
    <property type="match status" value="1"/>
</dbReference>
<gene>
    <name evidence="6" type="ORF">SAMN04487926_11390</name>
</gene>
<dbReference type="InterPro" id="IPR036271">
    <property type="entry name" value="Tet_transcr_reg_TetR-rel_C_sf"/>
</dbReference>
<evidence type="ECO:0000256" key="3">
    <source>
        <dbReference type="ARBA" id="ARBA00023163"/>
    </source>
</evidence>